<keyword evidence="1" id="KW-0732">Signal</keyword>
<dbReference type="InterPro" id="IPR021245">
    <property type="entry name" value="DUF2790"/>
</dbReference>
<dbReference type="RefSeq" id="WP_273911103.1">
    <property type="nucleotide sequence ID" value="NZ_JAMDGX010000037.1"/>
</dbReference>
<protein>
    <submittedName>
        <fullName evidence="2">DUF2790 domain-containing protein</fullName>
    </submittedName>
</protein>
<accession>A0ABT5NQH8</accession>
<dbReference type="EMBL" id="JAMDGY010000020">
    <property type="protein sequence ID" value="MDD0990422.1"/>
    <property type="molecule type" value="Genomic_DNA"/>
</dbReference>
<dbReference type="Gene3D" id="2.30.140.50">
    <property type="entry name" value="Protein of unknown function DUF2790"/>
    <property type="match status" value="1"/>
</dbReference>
<dbReference type="Pfam" id="PF10976">
    <property type="entry name" value="DUF2790"/>
    <property type="match status" value="1"/>
</dbReference>
<feature type="chain" id="PRO_5045722180" evidence="1">
    <location>
        <begin position="22"/>
        <end position="87"/>
    </location>
</feature>
<comment type="caution">
    <text evidence="2">The sequence shown here is derived from an EMBL/GenBank/DDBJ whole genome shotgun (WGS) entry which is preliminary data.</text>
</comment>
<evidence type="ECO:0000256" key="1">
    <source>
        <dbReference type="SAM" id="SignalP"/>
    </source>
</evidence>
<evidence type="ECO:0000313" key="3">
    <source>
        <dbReference type="Proteomes" id="UP001148203"/>
    </source>
</evidence>
<reference evidence="2 3" key="1">
    <citation type="submission" date="2022-05" db="EMBL/GenBank/DDBJ databases">
        <title>Novel Pseudomonas spp. Isolated from a Rainbow Trout Aquaculture Facility.</title>
        <authorList>
            <person name="Testerman T."/>
            <person name="Graf J."/>
        </authorList>
    </citation>
    <scope>NUCLEOTIDE SEQUENCE [LARGE SCALE GENOMIC DNA]</scope>
    <source>
        <strain evidence="2 3">ID681</strain>
    </source>
</reference>
<dbReference type="Proteomes" id="UP001148203">
    <property type="component" value="Unassembled WGS sequence"/>
</dbReference>
<gene>
    <name evidence="2" type="ORF">M5G11_07705</name>
</gene>
<keyword evidence="3" id="KW-1185">Reference proteome</keyword>
<proteinExistence type="predicted"/>
<organism evidence="2 3">
    <name type="scientific">Pseudomonas fontis</name>
    <dbReference type="NCBI Taxonomy" id="2942633"/>
    <lineage>
        <taxon>Bacteria</taxon>
        <taxon>Pseudomonadati</taxon>
        <taxon>Pseudomonadota</taxon>
        <taxon>Gammaproteobacteria</taxon>
        <taxon>Pseudomonadales</taxon>
        <taxon>Pseudomonadaceae</taxon>
        <taxon>Pseudomonas</taxon>
    </lineage>
</organism>
<name>A0ABT5NQH8_9PSED</name>
<evidence type="ECO:0000313" key="2">
    <source>
        <dbReference type="EMBL" id="MDD0990422.1"/>
    </source>
</evidence>
<feature type="signal peptide" evidence="1">
    <location>
        <begin position="1"/>
        <end position="21"/>
    </location>
</feature>
<sequence length="87" mass="9572">MNCKSLMTAGLFALFGSMALAAQADTSVPVETYHYGTHLDVSRVLSIQQADSHTCGVTRSQMNYLDSNGKEHRLQYQSFANDCHEGN</sequence>